<organism evidence="1 2">
    <name type="scientific">Abeliophyllum distichum</name>
    <dbReference type="NCBI Taxonomy" id="126358"/>
    <lineage>
        <taxon>Eukaryota</taxon>
        <taxon>Viridiplantae</taxon>
        <taxon>Streptophyta</taxon>
        <taxon>Embryophyta</taxon>
        <taxon>Tracheophyta</taxon>
        <taxon>Spermatophyta</taxon>
        <taxon>Magnoliopsida</taxon>
        <taxon>eudicotyledons</taxon>
        <taxon>Gunneridae</taxon>
        <taxon>Pentapetalae</taxon>
        <taxon>asterids</taxon>
        <taxon>lamiids</taxon>
        <taxon>Lamiales</taxon>
        <taxon>Oleaceae</taxon>
        <taxon>Forsythieae</taxon>
        <taxon>Abeliophyllum</taxon>
    </lineage>
</organism>
<dbReference type="PANTHER" id="PTHR12917">
    <property type="entry name" value="ASPARTYL PROTEASE DDI-RELATED"/>
    <property type="match status" value="1"/>
</dbReference>
<evidence type="ECO:0000313" key="1">
    <source>
        <dbReference type="EMBL" id="KAL2518320.1"/>
    </source>
</evidence>
<accession>A0ABD1TZZ8</accession>
<protein>
    <submittedName>
        <fullName evidence="1">Uncharacterized protein</fullName>
    </submittedName>
</protein>
<dbReference type="PANTHER" id="PTHR12917:SF18">
    <property type="entry name" value="DNA DAMAGE-INDUCIBLE PROTEIN 1-LIKE"/>
    <property type="match status" value="1"/>
</dbReference>
<proteinExistence type="predicted"/>
<dbReference type="AlphaFoldDB" id="A0ABD1TZZ8"/>
<reference evidence="2" key="1">
    <citation type="submission" date="2024-07" db="EMBL/GenBank/DDBJ databases">
        <title>Two chromosome-level genome assemblies of Korean endemic species Abeliophyllum distichum and Forsythia ovata (Oleaceae).</title>
        <authorList>
            <person name="Jang H."/>
        </authorList>
    </citation>
    <scope>NUCLEOTIDE SEQUENCE [LARGE SCALE GENOMIC DNA]</scope>
</reference>
<keyword evidence="2" id="KW-1185">Reference proteome</keyword>
<dbReference type="InterPro" id="IPR021109">
    <property type="entry name" value="Peptidase_aspartic_dom_sf"/>
</dbReference>
<dbReference type="SUPFAM" id="SSF50630">
    <property type="entry name" value="Acid proteases"/>
    <property type="match status" value="2"/>
</dbReference>
<dbReference type="Pfam" id="PF13650">
    <property type="entry name" value="Asp_protease_2"/>
    <property type="match status" value="2"/>
</dbReference>
<evidence type="ECO:0000313" key="2">
    <source>
        <dbReference type="Proteomes" id="UP001604336"/>
    </source>
</evidence>
<comment type="caution">
    <text evidence="1">The sequence shown here is derived from an EMBL/GenBank/DDBJ whole genome shotgun (WGS) entry which is preliminary data.</text>
</comment>
<dbReference type="Proteomes" id="UP001604336">
    <property type="component" value="Unassembled WGS sequence"/>
</dbReference>
<name>A0ABD1TZZ8_9LAMI</name>
<gene>
    <name evidence="1" type="ORF">Adt_14567</name>
</gene>
<dbReference type="EMBL" id="JBFOLK010000004">
    <property type="protein sequence ID" value="KAL2518320.1"/>
    <property type="molecule type" value="Genomic_DNA"/>
</dbReference>
<dbReference type="Gene3D" id="2.40.70.10">
    <property type="entry name" value="Acid Proteases"/>
    <property type="match status" value="2"/>
</dbReference>
<sequence>MGENATLIIREAIRVAIRTIRVAIKVTIRAAIGTKEKLQRANRVLLLEKMDASYVASSHCEADSEDDEDVIGAFLHRCSTISHRVIEKGEVSQKKVKKEELKPRVCKAKDLMYVDVKINGKPIKAMVDTDATHNYLASPEVERLGFVLEKGLEFLRNTKTAVLLFSDSLMMMGSKPCVIPTLVEKMDEKSISAMQFSKGFKRNERSFLCTLGLEEIKEATVPIQNLLEDFYKNLRTWASYHMSQSEIEEFRKQLVEMLDSGIIVPVKLPYRALVLFQKTVCECIKPTNKWNIGTISHRVIEKGEVSQKKVKKEELKPRVCKAKDLMYVDVKINGQPIKAMVYTDATHNYLTSPEVERLGLVLEKGSGKVKTINLVVQPIAGVAKSVLIKVGPFKGRTNLSAV</sequence>